<keyword evidence="10" id="KW-0324">Glycolysis</keyword>
<dbReference type="Proteomes" id="UP001206925">
    <property type="component" value="Unassembled WGS sequence"/>
</dbReference>
<dbReference type="GO" id="GO:0047334">
    <property type="term" value="F:diphosphate-fructose-6-phosphate 1-phosphotransferase activity"/>
    <property type="evidence" value="ECO:0007669"/>
    <property type="project" value="TreeGrafter"/>
</dbReference>
<reference evidence="12" key="1">
    <citation type="submission" date="2022-06" db="EMBL/GenBank/DDBJ databases">
        <title>Uncovering the hologenomic basis of an extraordinary plant invasion.</title>
        <authorList>
            <person name="Bieker V.C."/>
            <person name="Martin M.D."/>
            <person name="Gilbert T."/>
            <person name="Hodgins K."/>
            <person name="Battlay P."/>
            <person name="Petersen B."/>
            <person name="Wilson J."/>
        </authorList>
    </citation>
    <scope>NUCLEOTIDE SEQUENCE</scope>
    <source>
        <strain evidence="12">AA19_3_7</strain>
        <tissue evidence="12">Leaf</tissue>
    </source>
</reference>
<evidence type="ECO:0000256" key="1">
    <source>
        <dbReference type="ARBA" id="ARBA00004141"/>
    </source>
</evidence>
<evidence type="ECO:0000259" key="11">
    <source>
        <dbReference type="Pfam" id="PF00365"/>
    </source>
</evidence>
<dbReference type="GO" id="GO:0046872">
    <property type="term" value="F:metal ion binding"/>
    <property type="evidence" value="ECO:0007669"/>
    <property type="project" value="UniProtKB-KW"/>
</dbReference>
<comment type="subcellular location">
    <subcellularLocation>
        <location evidence="1">Membrane</location>
        <topology evidence="1">Multi-pass membrane protein</topology>
    </subcellularLocation>
</comment>
<dbReference type="Pfam" id="PF00365">
    <property type="entry name" value="PFK"/>
    <property type="match status" value="1"/>
</dbReference>
<evidence type="ECO:0000256" key="8">
    <source>
        <dbReference type="ARBA" id="ARBA00022989"/>
    </source>
</evidence>
<organism evidence="12 13">
    <name type="scientific">Ambrosia artemisiifolia</name>
    <name type="common">Common ragweed</name>
    <dbReference type="NCBI Taxonomy" id="4212"/>
    <lineage>
        <taxon>Eukaryota</taxon>
        <taxon>Viridiplantae</taxon>
        <taxon>Streptophyta</taxon>
        <taxon>Embryophyta</taxon>
        <taxon>Tracheophyta</taxon>
        <taxon>Spermatophyta</taxon>
        <taxon>Magnoliopsida</taxon>
        <taxon>eudicotyledons</taxon>
        <taxon>Gunneridae</taxon>
        <taxon>Pentapetalae</taxon>
        <taxon>asterids</taxon>
        <taxon>campanulids</taxon>
        <taxon>Asterales</taxon>
        <taxon>Asteraceae</taxon>
        <taxon>Asteroideae</taxon>
        <taxon>Heliantheae alliance</taxon>
        <taxon>Heliantheae</taxon>
        <taxon>Ambrosia</taxon>
    </lineage>
</organism>
<dbReference type="GO" id="GO:0016020">
    <property type="term" value="C:membrane"/>
    <property type="evidence" value="ECO:0007669"/>
    <property type="project" value="UniProtKB-SubCell"/>
</dbReference>
<evidence type="ECO:0000256" key="10">
    <source>
        <dbReference type="ARBA" id="ARBA00023152"/>
    </source>
</evidence>
<dbReference type="InterPro" id="IPR035966">
    <property type="entry name" value="PKF_sf"/>
</dbReference>
<keyword evidence="7" id="KW-0460">Magnesium</keyword>
<evidence type="ECO:0000313" key="13">
    <source>
        <dbReference type="Proteomes" id="UP001206925"/>
    </source>
</evidence>
<dbReference type="PANTHER" id="PTHR43650">
    <property type="entry name" value="PYROPHOSPHATE--FRUCTOSE 6-PHOSPHATE 1-PHOSPHOTRANSFERASE"/>
    <property type="match status" value="1"/>
</dbReference>
<keyword evidence="9" id="KW-0472">Membrane</keyword>
<keyword evidence="2" id="KW-0963">Cytoplasm</keyword>
<keyword evidence="4" id="KW-0812">Transmembrane</keyword>
<dbReference type="AlphaFoldDB" id="A0AAD5CMA9"/>
<sequence length="311" mass="33345">MRVGLVFCGRQSPGGHNVVWRLHEALKIHNHKSTLLGFLGGSEGLFAQRTLEITDSILSTYKNQGGYDLLGRTKDQIRRKEQVNTAMDACNALKLDGLVIVGGVTSNTDAAQLVETFAEAKCPTKVVICIQFGVPVTLNGDLKNEFVEANVGFDTICKSPAATSPQIAQTNENGLVFIHEQLNPSAMGPAVVLSYVVSGASALMSVFCYTEFAVEIPVAGGSFAYLSVELSDFVAFIAAGNILLEYVIGVATVARSWTSYFATICNHDPNDFCSIAHGLTEDYNNLDPIAVAVIAIIYVMADKEGILSDLI</sequence>
<evidence type="ECO:0000256" key="7">
    <source>
        <dbReference type="ARBA" id="ARBA00022842"/>
    </source>
</evidence>
<evidence type="ECO:0000256" key="4">
    <source>
        <dbReference type="ARBA" id="ARBA00022692"/>
    </source>
</evidence>
<dbReference type="PANTHER" id="PTHR43650:SF17">
    <property type="entry name" value="PYROPHOSPHATE--FRUCTOSE 6-PHOSPHATE 1-PHOSPHOTRANSFERASE SUBUNIT ALPHA 1"/>
    <property type="match status" value="1"/>
</dbReference>
<dbReference type="Gene3D" id="3.40.50.450">
    <property type="match status" value="1"/>
</dbReference>
<dbReference type="GO" id="GO:0009749">
    <property type="term" value="P:response to glucose"/>
    <property type="evidence" value="ECO:0007669"/>
    <property type="project" value="TreeGrafter"/>
</dbReference>
<name>A0AAD5CMA9_AMBAR</name>
<dbReference type="GO" id="GO:0003872">
    <property type="term" value="F:6-phosphofructokinase activity"/>
    <property type="evidence" value="ECO:0007669"/>
    <property type="project" value="InterPro"/>
</dbReference>
<evidence type="ECO:0000256" key="3">
    <source>
        <dbReference type="ARBA" id="ARBA00022679"/>
    </source>
</evidence>
<dbReference type="EMBL" id="JAMZMK010007692">
    <property type="protein sequence ID" value="KAI7743760.1"/>
    <property type="molecule type" value="Genomic_DNA"/>
</dbReference>
<keyword evidence="8" id="KW-1133">Transmembrane helix</keyword>
<evidence type="ECO:0000256" key="5">
    <source>
        <dbReference type="ARBA" id="ARBA00022723"/>
    </source>
</evidence>
<keyword evidence="5" id="KW-0479">Metal-binding</keyword>
<dbReference type="GO" id="GO:0005829">
    <property type="term" value="C:cytosol"/>
    <property type="evidence" value="ECO:0007669"/>
    <property type="project" value="TreeGrafter"/>
</dbReference>
<evidence type="ECO:0000256" key="6">
    <source>
        <dbReference type="ARBA" id="ARBA00022777"/>
    </source>
</evidence>
<dbReference type="InterPro" id="IPR002293">
    <property type="entry name" value="AA/rel_permease1"/>
</dbReference>
<protein>
    <recommendedName>
        <fullName evidence="11">Phosphofructokinase domain-containing protein</fullName>
    </recommendedName>
</protein>
<feature type="domain" description="Phosphofructokinase" evidence="11">
    <location>
        <begin position="2"/>
        <end position="171"/>
    </location>
</feature>
<gene>
    <name evidence="12" type="ORF">M8C21_004212</name>
</gene>
<proteinExistence type="predicted"/>
<dbReference type="SUPFAM" id="SSF53784">
    <property type="entry name" value="Phosphofructokinase"/>
    <property type="match status" value="1"/>
</dbReference>
<dbReference type="Pfam" id="PF13520">
    <property type="entry name" value="AA_permease_2"/>
    <property type="match status" value="1"/>
</dbReference>
<evidence type="ECO:0000313" key="12">
    <source>
        <dbReference type="EMBL" id="KAI7743760.1"/>
    </source>
</evidence>
<evidence type="ECO:0000256" key="9">
    <source>
        <dbReference type="ARBA" id="ARBA00023136"/>
    </source>
</evidence>
<dbReference type="GO" id="GO:0015979">
    <property type="term" value="P:photosynthesis"/>
    <property type="evidence" value="ECO:0007669"/>
    <property type="project" value="TreeGrafter"/>
</dbReference>
<dbReference type="InterPro" id="IPR000023">
    <property type="entry name" value="Phosphofructokinase_dom"/>
</dbReference>
<keyword evidence="13" id="KW-1185">Reference proteome</keyword>
<keyword evidence="3" id="KW-0808">Transferase</keyword>
<accession>A0AAD5CMA9</accession>
<keyword evidence="6" id="KW-0418">Kinase</keyword>
<comment type="caution">
    <text evidence="12">The sequence shown here is derived from an EMBL/GenBank/DDBJ whole genome shotgun (WGS) entry which is preliminary data.</text>
</comment>
<dbReference type="GO" id="GO:0022857">
    <property type="term" value="F:transmembrane transporter activity"/>
    <property type="evidence" value="ECO:0007669"/>
    <property type="project" value="InterPro"/>
</dbReference>
<evidence type="ECO:0000256" key="2">
    <source>
        <dbReference type="ARBA" id="ARBA00022490"/>
    </source>
</evidence>